<feature type="transmembrane region" description="Helical" evidence="8">
    <location>
        <begin position="359"/>
        <end position="379"/>
    </location>
</feature>
<dbReference type="PANTHER" id="PTHR42718:SF40">
    <property type="entry name" value="METHYLENOMYCIN A RESISTANCE PROTEIN"/>
    <property type="match status" value="1"/>
</dbReference>
<feature type="transmembrane region" description="Helical" evidence="8">
    <location>
        <begin position="289"/>
        <end position="312"/>
    </location>
</feature>
<feature type="transmembrane region" description="Helical" evidence="8">
    <location>
        <begin position="385"/>
        <end position="411"/>
    </location>
</feature>
<organism evidence="10 11">
    <name type="scientific">Streptomyces triculaminicus</name>
    <dbReference type="NCBI Taxonomy" id="2816232"/>
    <lineage>
        <taxon>Bacteria</taxon>
        <taxon>Bacillati</taxon>
        <taxon>Actinomycetota</taxon>
        <taxon>Actinomycetes</taxon>
        <taxon>Kitasatosporales</taxon>
        <taxon>Streptomycetaceae</taxon>
        <taxon>Streptomyces</taxon>
    </lineage>
</organism>
<name>A0A939FU36_9ACTN</name>
<evidence type="ECO:0000256" key="2">
    <source>
        <dbReference type="ARBA" id="ARBA00022448"/>
    </source>
</evidence>
<dbReference type="AlphaFoldDB" id="A0A939FU36"/>
<evidence type="ECO:0000256" key="8">
    <source>
        <dbReference type="SAM" id="Phobius"/>
    </source>
</evidence>
<evidence type="ECO:0000256" key="4">
    <source>
        <dbReference type="ARBA" id="ARBA00022692"/>
    </source>
</evidence>
<feature type="transmembrane region" description="Helical" evidence="8">
    <location>
        <begin position="28"/>
        <end position="52"/>
    </location>
</feature>
<dbReference type="GO" id="GO:0005886">
    <property type="term" value="C:plasma membrane"/>
    <property type="evidence" value="ECO:0007669"/>
    <property type="project" value="UniProtKB-SubCell"/>
</dbReference>
<keyword evidence="5 8" id="KW-1133">Transmembrane helix</keyword>
<evidence type="ECO:0000256" key="7">
    <source>
        <dbReference type="ARBA" id="ARBA00023251"/>
    </source>
</evidence>
<dbReference type="InterPro" id="IPR036259">
    <property type="entry name" value="MFS_trans_sf"/>
</dbReference>
<evidence type="ECO:0000313" key="10">
    <source>
        <dbReference type="EMBL" id="MBO0656691.1"/>
    </source>
</evidence>
<feature type="transmembrane region" description="Helical" evidence="8">
    <location>
        <begin position="217"/>
        <end position="236"/>
    </location>
</feature>
<comment type="caution">
    <text evidence="10">The sequence shown here is derived from an EMBL/GenBank/DDBJ whole genome shotgun (WGS) entry which is preliminary data.</text>
</comment>
<dbReference type="PANTHER" id="PTHR42718">
    <property type="entry name" value="MAJOR FACILITATOR SUPERFAMILY MULTIDRUG TRANSPORTER MFSC"/>
    <property type="match status" value="1"/>
</dbReference>
<feature type="transmembrane region" description="Helical" evidence="8">
    <location>
        <begin position="457"/>
        <end position="476"/>
    </location>
</feature>
<comment type="subcellular location">
    <subcellularLocation>
        <location evidence="1">Cell membrane</location>
        <topology evidence="1">Multi-pass membrane protein</topology>
    </subcellularLocation>
</comment>
<keyword evidence="7" id="KW-0046">Antibiotic resistance</keyword>
<feature type="transmembrane region" description="Helical" evidence="8">
    <location>
        <begin position="156"/>
        <end position="179"/>
    </location>
</feature>
<protein>
    <submittedName>
        <fullName evidence="10">MFS transporter</fullName>
    </submittedName>
</protein>
<keyword evidence="4 8" id="KW-0812">Transmembrane</keyword>
<dbReference type="CDD" id="cd17321">
    <property type="entry name" value="MFS_MMR_MDR_like"/>
    <property type="match status" value="1"/>
</dbReference>
<dbReference type="InterPro" id="IPR011701">
    <property type="entry name" value="MFS"/>
</dbReference>
<dbReference type="EMBL" id="JAFMOF010000005">
    <property type="protein sequence ID" value="MBO0656691.1"/>
    <property type="molecule type" value="Genomic_DNA"/>
</dbReference>
<dbReference type="GO" id="GO:0022857">
    <property type="term" value="F:transmembrane transporter activity"/>
    <property type="evidence" value="ECO:0007669"/>
    <property type="project" value="InterPro"/>
</dbReference>
<dbReference type="InterPro" id="IPR004638">
    <property type="entry name" value="EmrB-like"/>
</dbReference>
<feature type="domain" description="Major facilitator superfamily (MFS) profile" evidence="9">
    <location>
        <begin position="30"/>
        <end position="481"/>
    </location>
</feature>
<keyword evidence="11" id="KW-1185">Reference proteome</keyword>
<dbReference type="Pfam" id="PF07690">
    <property type="entry name" value="MFS_1"/>
    <property type="match status" value="2"/>
</dbReference>
<feature type="transmembrane region" description="Helical" evidence="8">
    <location>
        <begin position="64"/>
        <end position="84"/>
    </location>
</feature>
<dbReference type="InterPro" id="IPR020846">
    <property type="entry name" value="MFS_dom"/>
</dbReference>
<evidence type="ECO:0000256" key="3">
    <source>
        <dbReference type="ARBA" id="ARBA00022475"/>
    </source>
</evidence>
<feature type="transmembrane region" description="Helical" evidence="8">
    <location>
        <begin position="332"/>
        <end position="352"/>
    </location>
</feature>
<dbReference type="PROSITE" id="PS50850">
    <property type="entry name" value="MFS"/>
    <property type="match status" value="1"/>
</dbReference>
<evidence type="ECO:0000259" key="9">
    <source>
        <dbReference type="PROSITE" id="PS50850"/>
    </source>
</evidence>
<evidence type="ECO:0000313" key="11">
    <source>
        <dbReference type="Proteomes" id="UP000664781"/>
    </source>
</evidence>
<evidence type="ECO:0000256" key="1">
    <source>
        <dbReference type="ARBA" id="ARBA00004651"/>
    </source>
</evidence>
<keyword evidence="3" id="KW-1003">Cell membrane</keyword>
<evidence type="ECO:0000256" key="5">
    <source>
        <dbReference type="ARBA" id="ARBA00022989"/>
    </source>
</evidence>
<feature type="transmembrane region" description="Helical" evidence="8">
    <location>
        <begin position="125"/>
        <end position="144"/>
    </location>
</feature>
<gene>
    <name evidence="10" type="ORF">J1792_29295</name>
</gene>
<feature type="transmembrane region" description="Helical" evidence="8">
    <location>
        <begin position="96"/>
        <end position="119"/>
    </location>
</feature>
<dbReference type="Gene3D" id="1.20.1720.10">
    <property type="entry name" value="Multidrug resistance protein D"/>
    <property type="match status" value="1"/>
</dbReference>
<dbReference type="NCBIfam" id="TIGR00711">
    <property type="entry name" value="efflux_EmrB"/>
    <property type="match status" value="1"/>
</dbReference>
<keyword evidence="2" id="KW-0813">Transport</keyword>
<reference evidence="10" key="1">
    <citation type="submission" date="2021-03" db="EMBL/GenBank/DDBJ databases">
        <title>Streptomyces strains.</title>
        <authorList>
            <person name="Lund M.B."/>
            <person name="Toerring T."/>
        </authorList>
    </citation>
    <scope>NUCLEOTIDE SEQUENCE</scope>
    <source>
        <strain evidence="10">JCM 4242</strain>
    </source>
</reference>
<dbReference type="SUPFAM" id="SSF103473">
    <property type="entry name" value="MFS general substrate transporter"/>
    <property type="match status" value="2"/>
</dbReference>
<feature type="transmembrane region" description="Helical" evidence="8">
    <location>
        <begin position="185"/>
        <end position="205"/>
    </location>
</feature>
<proteinExistence type="predicted"/>
<sequence>MTTTTGSATDPRQGAVVNTAPERPPLQLVPLIALSLGYFLVMLDVTVVTVAVPDIRESLGAGTASLQWIVDGYSTVFAGLLLLGGGLGDRLGHRRMFLWGLAVFTLASIGCGLASSTAVLVAGRLVQGAGAAFLVPASLALLQATYPDRAVRARAIAIWGAVASIAFGAGPVVGGLLISGLDWRAVFWLNLPVGALAVLLTLRHVPAPAARPAAGRMDPAGQILGVLGLVALAGALNEAGSQGWTSPTVLSAAAVGVIALAAFIVVETRLETGLTRNPDGRRPLLRPSLFRRGAFSATALVGLLISLGYYGMLFLSTLYFQQERGYDALRTGLALLPSVCMGLIAAPVFSRIAARTGPYVPMICGLFLGSAGFLGWLLAASDTAYPVLLFALVATGLGQTMTALSSTAAIIESAPADGAGVASAVFNVSRQVGSAVGVALFGTLTATAGHLTDGLHISAVIAAGAFLTGGVLALFARRKNAALRSS</sequence>
<keyword evidence="6 8" id="KW-0472">Membrane</keyword>
<evidence type="ECO:0000256" key="6">
    <source>
        <dbReference type="ARBA" id="ARBA00023136"/>
    </source>
</evidence>
<feature type="transmembrane region" description="Helical" evidence="8">
    <location>
        <begin position="432"/>
        <end position="451"/>
    </location>
</feature>
<dbReference type="Gene3D" id="1.20.1250.20">
    <property type="entry name" value="MFS general substrate transporter like domains"/>
    <property type="match status" value="1"/>
</dbReference>
<dbReference type="GO" id="GO:0046677">
    <property type="term" value="P:response to antibiotic"/>
    <property type="evidence" value="ECO:0007669"/>
    <property type="project" value="UniProtKB-KW"/>
</dbReference>
<dbReference type="RefSeq" id="WP_207248562.1">
    <property type="nucleotide sequence ID" value="NZ_JAFMOF010000005.1"/>
</dbReference>
<feature type="transmembrane region" description="Helical" evidence="8">
    <location>
        <begin position="248"/>
        <end position="268"/>
    </location>
</feature>
<accession>A0A939FU36</accession>
<dbReference type="Proteomes" id="UP000664781">
    <property type="component" value="Unassembled WGS sequence"/>
</dbReference>